<dbReference type="Gene3D" id="3.40.30.10">
    <property type="entry name" value="Glutaredoxin"/>
    <property type="match status" value="1"/>
</dbReference>
<dbReference type="InterPro" id="IPR036249">
    <property type="entry name" value="Thioredoxin-like_sf"/>
</dbReference>
<name>A0ABU9G9F5_9GAMM</name>
<dbReference type="EMBL" id="JBAKAR010000013">
    <property type="protein sequence ID" value="MEL0614370.1"/>
    <property type="molecule type" value="Genomic_DNA"/>
</dbReference>
<dbReference type="SUPFAM" id="SSF47616">
    <property type="entry name" value="GST C-terminal domain-like"/>
    <property type="match status" value="1"/>
</dbReference>
<evidence type="ECO:0000313" key="3">
    <source>
        <dbReference type="Proteomes" id="UP001379949"/>
    </source>
</evidence>
<dbReference type="Pfam" id="PF13410">
    <property type="entry name" value="GST_C_2"/>
    <property type="match status" value="1"/>
</dbReference>
<evidence type="ECO:0000259" key="1">
    <source>
        <dbReference type="PROSITE" id="PS50405"/>
    </source>
</evidence>
<dbReference type="PANTHER" id="PTHR43968:SF6">
    <property type="entry name" value="GLUTATHIONE S-TRANSFERASE OMEGA"/>
    <property type="match status" value="1"/>
</dbReference>
<dbReference type="InterPro" id="IPR040079">
    <property type="entry name" value="Glutathione_S-Trfase"/>
</dbReference>
<dbReference type="InterPro" id="IPR036282">
    <property type="entry name" value="Glutathione-S-Trfase_C_sf"/>
</dbReference>
<dbReference type="Pfam" id="PF13417">
    <property type="entry name" value="GST_N_3"/>
    <property type="match status" value="1"/>
</dbReference>
<dbReference type="CDD" id="cd03196">
    <property type="entry name" value="GST_C_5"/>
    <property type="match status" value="1"/>
</dbReference>
<accession>A0ABU9G9F5</accession>
<protein>
    <submittedName>
        <fullName evidence="2">Glutathione S-transferase</fullName>
    </submittedName>
</protein>
<comment type="caution">
    <text evidence="2">The sequence shown here is derived from an EMBL/GenBank/DDBJ whole genome shotgun (WGS) entry which is preliminary data.</text>
</comment>
<dbReference type="InterPro" id="IPR004045">
    <property type="entry name" value="Glutathione_S-Trfase_N"/>
</dbReference>
<dbReference type="SUPFAM" id="SSF52833">
    <property type="entry name" value="Thioredoxin-like"/>
    <property type="match status" value="1"/>
</dbReference>
<dbReference type="RefSeq" id="WP_341567858.1">
    <property type="nucleotide sequence ID" value="NZ_JBAKAR010000013.1"/>
</dbReference>
<evidence type="ECO:0000313" key="2">
    <source>
        <dbReference type="EMBL" id="MEL0614370.1"/>
    </source>
</evidence>
<dbReference type="PANTHER" id="PTHR43968">
    <property type="match status" value="1"/>
</dbReference>
<sequence length="218" mass="25786">MFPILYSFRRCPYAIRARYCLAILGVRVQLREVVLKAKPNTLLSLGGSSTVPQLLTQNGERLPQSLDVIFWSLAQTENHSLAVSLWPLQKTAQQKIVSWLNYNDRFFKYWLDRYKYADRHPDFPEQYYRMRGEVFLARLEVRLSTRAFIMGDQMSLADICLFPFIRQFAAVDSDWFNASKYEKVKRWLSGFLMSESFSEVMKKYPAWEEGQEVVYFPR</sequence>
<gene>
    <name evidence="2" type="ORF">V6242_14525</name>
</gene>
<dbReference type="Proteomes" id="UP001379949">
    <property type="component" value="Unassembled WGS sequence"/>
</dbReference>
<dbReference type="InterPro" id="IPR010987">
    <property type="entry name" value="Glutathione-S-Trfase_C-like"/>
</dbReference>
<dbReference type="SFLD" id="SFLDS00019">
    <property type="entry name" value="Glutathione_Transferase_(cytos"/>
    <property type="match status" value="1"/>
</dbReference>
<organism evidence="2 3">
    <name type="scientific">Marinomonas arenicola</name>
    <dbReference type="NCBI Taxonomy" id="569601"/>
    <lineage>
        <taxon>Bacteria</taxon>
        <taxon>Pseudomonadati</taxon>
        <taxon>Pseudomonadota</taxon>
        <taxon>Gammaproteobacteria</taxon>
        <taxon>Oceanospirillales</taxon>
        <taxon>Oceanospirillaceae</taxon>
        <taxon>Marinomonas</taxon>
    </lineage>
</organism>
<feature type="domain" description="GST C-terminal" evidence="1">
    <location>
        <begin position="87"/>
        <end position="216"/>
    </location>
</feature>
<proteinExistence type="predicted"/>
<reference evidence="2 3" key="1">
    <citation type="submission" date="2024-02" db="EMBL/GenBank/DDBJ databases">
        <title>Bacteria isolated from the canopy kelp, Nereocystis luetkeana.</title>
        <authorList>
            <person name="Pfister C.A."/>
            <person name="Younker I.T."/>
            <person name="Light S.H."/>
        </authorList>
    </citation>
    <scope>NUCLEOTIDE SEQUENCE [LARGE SCALE GENOMIC DNA]</scope>
    <source>
        <strain evidence="2 3">TI.4.07</strain>
    </source>
</reference>
<dbReference type="Gene3D" id="1.20.1050.10">
    <property type="match status" value="1"/>
</dbReference>
<dbReference type="PROSITE" id="PS50405">
    <property type="entry name" value="GST_CTER"/>
    <property type="match status" value="1"/>
</dbReference>
<dbReference type="InterPro" id="IPR050983">
    <property type="entry name" value="GST_Omega/HSP26"/>
</dbReference>
<keyword evidence="3" id="KW-1185">Reference proteome</keyword>